<gene>
    <name evidence="2" type="ORF">UFOVP154_30</name>
    <name evidence="1" type="ORF">UFOVP8_15</name>
</gene>
<reference evidence="2" key="1">
    <citation type="submission" date="2020-05" db="EMBL/GenBank/DDBJ databases">
        <authorList>
            <person name="Chiriac C."/>
            <person name="Salcher M."/>
            <person name="Ghai R."/>
            <person name="Kavagutti S V."/>
        </authorList>
    </citation>
    <scope>NUCLEOTIDE SEQUENCE</scope>
</reference>
<dbReference type="EMBL" id="LR798202">
    <property type="protein sequence ID" value="CAB5170505.1"/>
    <property type="molecule type" value="Genomic_DNA"/>
</dbReference>
<proteinExistence type="predicted"/>
<protein>
    <submittedName>
        <fullName evidence="2">Uncharacterized protein</fullName>
    </submittedName>
</protein>
<organism evidence="2">
    <name type="scientific">uncultured Caudovirales phage</name>
    <dbReference type="NCBI Taxonomy" id="2100421"/>
    <lineage>
        <taxon>Viruses</taxon>
        <taxon>Duplodnaviria</taxon>
        <taxon>Heunggongvirae</taxon>
        <taxon>Uroviricota</taxon>
        <taxon>Caudoviricetes</taxon>
        <taxon>Peduoviridae</taxon>
        <taxon>Maltschvirus</taxon>
        <taxon>Maltschvirus maltsch</taxon>
    </lineage>
</organism>
<dbReference type="EMBL" id="LR796144">
    <property type="protein sequence ID" value="CAB4121127.1"/>
    <property type="molecule type" value="Genomic_DNA"/>
</dbReference>
<evidence type="ECO:0000313" key="2">
    <source>
        <dbReference type="EMBL" id="CAB5170505.1"/>
    </source>
</evidence>
<accession>A0A6J7W9M0</accession>
<evidence type="ECO:0000313" key="1">
    <source>
        <dbReference type="EMBL" id="CAB4121127.1"/>
    </source>
</evidence>
<sequence length="107" mass="11136">MATNIPRGSVRGIEILEVTLSPATVATTTSAEQTFTVQGLRLHDFVWVNKPTTQAGLCIVGARVSAADTLAITFANVTSGTLTPTGSQVYTVFRCSPSDLPVPSAIA</sequence>
<name>A0A6J7W9M0_9CAUD</name>